<feature type="domain" description="Orn/Lys/Arg decarboxylases family 1 pyridoxal-P attachment site" evidence="7">
    <location>
        <begin position="5"/>
        <end position="296"/>
    </location>
</feature>
<reference evidence="9 10" key="1">
    <citation type="journal article" date="2020" name="New Microbes New Infect">
        <title>Sellimonas caecigallum sp. nov., description and genome sequence of a new member of the Sellimonas genus isolated from the cecum of feral chicken.</title>
        <authorList>
            <person name="Wongkuna S."/>
            <person name="Ghimire S."/>
            <person name="Antony L."/>
            <person name="Chankhamhaengdecha S."/>
            <person name="Janvilisri T."/>
            <person name="Scaria J."/>
        </authorList>
    </citation>
    <scope>NUCLEOTIDE SEQUENCE [LARGE SCALE GENOMIC DNA]</scope>
    <source>
        <strain evidence="9 10">SW451</strain>
    </source>
</reference>
<gene>
    <name evidence="9" type="ORF">FLB61_12125</name>
</gene>
<dbReference type="EMBL" id="VIRV01000027">
    <property type="protein sequence ID" value="MBY0759817.1"/>
    <property type="molecule type" value="Genomic_DNA"/>
</dbReference>
<keyword evidence="3" id="KW-0210">Decarboxylase</keyword>
<dbReference type="Proteomes" id="UP000779049">
    <property type="component" value="Unassembled WGS sequence"/>
</dbReference>
<dbReference type="Pfam" id="PF01276">
    <property type="entry name" value="OKR_DC_1"/>
    <property type="match status" value="1"/>
</dbReference>
<keyword evidence="9" id="KW-0808">Transferase</keyword>
<keyword evidence="9" id="KW-0032">Aminotransferase</keyword>
<dbReference type="SUPFAM" id="SSF53383">
    <property type="entry name" value="PLP-dependent transferases"/>
    <property type="match status" value="1"/>
</dbReference>
<dbReference type="Pfam" id="PF03711">
    <property type="entry name" value="OKR_DC_1_C"/>
    <property type="match status" value="1"/>
</dbReference>
<evidence type="ECO:0000256" key="1">
    <source>
        <dbReference type="ARBA" id="ARBA00001933"/>
    </source>
</evidence>
<evidence type="ECO:0000313" key="9">
    <source>
        <dbReference type="EMBL" id="MBY0759817.1"/>
    </source>
</evidence>
<evidence type="ECO:0000256" key="4">
    <source>
        <dbReference type="ARBA" id="ARBA00022898"/>
    </source>
</evidence>
<dbReference type="PANTHER" id="PTHR43277:SF4">
    <property type="entry name" value="ARGININE DECARBOXYLASE"/>
    <property type="match status" value="1"/>
</dbReference>
<dbReference type="SUPFAM" id="SSF55904">
    <property type="entry name" value="Ornithine decarboxylase C-terminal domain"/>
    <property type="match status" value="1"/>
</dbReference>
<keyword evidence="4" id="KW-0663">Pyridoxal phosphate</keyword>
<accession>A0ABS7LA25</accession>
<evidence type="ECO:0000256" key="6">
    <source>
        <dbReference type="SAM" id="Coils"/>
    </source>
</evidence>
<dbReference type="InterPro" id="IPR000310">
    <property type="entry name" value="Orn/Lys/Arg_deCO2ase_major_dom"/>
</dbReference>
<name>A0ABS7LA25_9FIRM</name>
<dbReference type="InterPro" id="IPR036633">
    <property type="entry name" value="Prn/Lys/Arg_de-COase_C_sf"/>
</dbReference>
<feature type="coiled-coil region" evidence="6">
    <location>
        <begin position="272"/>
        <end position="302"/>
    </location>
</feature>
<evidence type="ECO:0000259" key="8">
    <source>
        <dbReference type="Pfam" id="PF03711"/>
    </source>
</evidence>
<comment type="cofactor">
    <cofactor evidence="1">
        <name>pyridoxal 5'-phosphate</name>
        <dbReference type="ChEBI" id="CHEBI:597326"/>
    </cofactor>
</comment>
<dbReference type="InterPro" id="IPR008286">
    <property type="entry name" value="Prn/Lys/Arg_de-COase_C"/>
</dbReference>
<dbReference type="GO" id="GO:0008483">
    <property type="term" value="F:transaminase activity"/>
    <property type="evidence" value="ECO:0007669"/>
    <property type="project" value="UniProtKB-KW"/>
</dbReference>
<keyword evidence="10" id="KW-1185">Reference proteome</keyword>
<evidence type="ECO:0000313" key="10">
    <source>
        <dbReference type="Proteomes" id="UP000779049"/>
    </source>
</evidence>
<protein>
    <submittedName>
        <fullName evidence="9">Aminotransferase class I/II-fold pyridoxal phosphate-dependent enzyme</fullName>
    </submittedName>
</protein>
<keyword evidence="6" id="KW-0175">Coiled coil</keyword>
<dbReference type="InterPro" id="IPR015424">
    <property type="entry name" value="PyrdxlP-dep_Trfase"/>
</dbReference>
<evidence type="ECO:0000256" key="3">
    <source>
        <dbReference type="ARBA" id="ARBA00022793"/>
    </source>
</evidence>
<dbReference type="InterPro" id="IPR015421">
    <property type="entry name" value="PyrdxlP-dep_Trfase_major"/>
</dbReference>
<comment type="similarity">
    <text evidence="2">Belongs to the Orn/Lys/Arg decarboxylase class-I family.</text>
</comment>
<evidence type="ECO:0000256" key="2">
    <source>
        <dbReference type="ARBA" id="ARBA00010671"/>
    </source>
</evidence>
<dbReference type="PANTHER" id="PTHR43277">
    <property type="entry name" value="ARGININE DECARBOXYLASE"/>
    <property type="match status" value="1"/>
</dbReference>
<evidence type="ECO:0000259" key="7">
    <source>
        <dbReference type="Pfam" id="PF01276"/>
    </source>
</evidence>
<dbReference type="Gene3D" id="3.40.640.10">
    <property type="entry name" value="Type I PLP-dependent aspartate aminotransferase-like (Major domain)"/>
    <property type="match status" value="1"/>
</dbReference>
<feature type="domain" description="Orn/Lys/Arg decarboxylase C-terminal" evidence="8">
    <location>
        <begin position="402"/>
        <end position="443"/>
    </location>
</feature>
<comment type="caution">
    <text evidence="9">The sequence shown here is derived from an EMBL/GenBank/DDBJ whole genome shotgun (WGS) entry which is preliminary data.</text>
</comment>
<organism evidence="9 10">
    <name type="scientific">Sellimonas caecigallum</name>
    <dbReference type="NCBI Taxonomy" id="2592333"/>
    <lineage>
        <taxon>Bacteria</taxon>
        <taxon>Bacillati</taxon>
        <taxon>Bacillota</taxon>
        <taxon>Clostridia</taxon>
        <taxon>Lachnospirales</taxon>
        <taxon>Lachnospiraceae</taxon>
        <taxon>Sellimonas</taxon>
    </lineage>
</organism>
<dbReference type="Gene3D" id="3.90.105.10">
    <property type="entry name" value="Molybdopterin biosynthesis moea protein, domain 2"/>
    <property type="match status" value="1"/>
</dbReference>
<dbReference type="InterPro" id="IPR052357">
    <property type="entry name" value="Orn_Lys_Arg_decarboxylase-I"/>
</dbReference>
<proteinExistence type="inferred from homology"/>
<evidence type="ECO:0000256" key="5">
    <source>
        <dbReference type="ARBA" id="ARBA00023239"/>
    </source>
</evidence>
<sequence>MEMTLYKLLRQYGDSDYYGFHMPGHKRNKKFMEEDLPYEIDITEIEGFDDLHHCEGIIKQAQDRASRLYGAEETHFLVNGSTSGILSAIGGCTNRGDSILISRHCHKSVYHAVELFGLKPYYVYPEKRTEEMERSVLNGQIYADTVDRMLKEHPEIRAVMIVSPTYDGVISDVRKIAETAHRHGIPLIVDEAHGAHFGFCGYFSENANRLGADVVIHSVHKTLPALTQSALLHINGKRADRNKIKKYLQMLQSSSPSYILMAGIDACMQMLENKGKQEFERYAEDLQELRQALSQMRSLKLECIPQYDRSKLVLSTAGTDISSRDLEKILREKFHLQMEMTAGDYVLAMTSLADTKEGLERLKNALLDIDKGLTKLQGTKGRYDLPEMERILLPWEASEIRDREFLPFEECEGKICLEYAYLYPPGSPIAVPGERISKEAKDLLIRYRNKGFSIQGTEEENRIGVWING</sequence>
<keyword evidence="5" id="KW-0456">Lyase</keyword>